<dbReference type="RefSeq" id="WP_278016188.1">
    <property type="nucleotide sequence ID" value="NZ_CP121106.1"/>
</dbReference>
<name>A0ABY8FTS7_9SPHN</name>
<evidence type="ECO:0008006" key="5">
    <source>
        <dbReference type="Google" id="ProtNLM"/>
    </source>
</evidence>
<feature type="signal peptide" evidence="2">
    <location>
        <begin position="1"/>
        <end position="19"/>
    </location>
</feature>
<feature type="region of interest" description="Disordered" evidence="1">
    <location>
        <begin position="248"/>
        <end position="267"/>
    </location>
</feature>
<keyword evidence="2" id="KW-0732">Signal</keyword>
<protein>
    <recommendedName>
        <fullName evidence="5">Lipocalin-like domain-containing protein</fullName>
    </recommendedName>
</protein>
<accession>A0ABY8FTS7</accession>
<evidence type="ECO:0000256" key="2">
    <source>
        <dbReference type="SAM" id="SignalP"/>
    </source>
</evidence>
<evidence type="ECO:0000313" key="3">
    <source>
        <dbReference type="EMBL" id="WFL77495.1"/>
    </source>
</evidence>
<dbReference type="PROSITE" id="PS51257">
    <property type="entry name" value="PROKAR_LIPOPROTEIN"/>
    <property type="match status" value="1"/>
</dbReference>
<gene>
    <name evidence="3" type="ORF">P7228_00065</name>
</gene>
<dbReference type="EMBL" id="CP121106">
    <property type="protein sequence ID" value="WFL77495.1"/>
    <property type="molecule type" value="Genomic_DNA"/>
</dbReference>
<organism evidence="3 4">
    <name type="scientific">Altererythrobacter arenosus</name>
    <dbReference type="NCBI Taxonomy" id="3032592"/>
    <lineage>
        <taxon>Bacteria</taxon>
        <taxon>Pseudomonadati</taxon>
        <taxon>Pseudomonadota</taxon>
        <taxon>Alphaproteobacteria</taxon>
        <taxon>Sphingomonadales</taxon>
        <taxon>Erythrobacteraceae</taxon>
        <taxon>Altererythrobacter</taxon>
    </lineage>
</organism>
<proteinExistence type="predicted"/>
<evidence type="ECO:0000313" key="4">
    <source>
        <dbReference type="Proteomes" id="UP001215827"/>
    </source>
</evidence>
<evidence type="ECO:0000256" key="1">
    <source>
        <dbReference type="SAM" id="MobiDB-lite"/>
    </source>
</evidence>
<reference evidence="3 4" key="1">
    <citation type="submission" date="2023-03" db="EMBL/GenBank/DDBJ databases">
        <title>Altererythrobacter sp. CAU 1644 isolated from sand.</title>
        <authorList>
            <person name="Kim W."/>
        </authorList>
    </citation>
    <scope>NUCLEOTIDE SEQUENCE [LARGE SCALE GENOMIC DNA]</scope>
    <source>
        <strain evidence="3 4">CAU 1644</strain>
    </source>
</reference>
<feature type="region of interest" description="Disordered" evidence="1">
    <location>
        <begin position="127"/>
        <end position="164"/>
    </location>
</feature>
<keyword evidence="4" id="KW-1185">Reference proteome</keyword>
<sequence>MKKVMTAFAAMTLVLGASACTEVDETAASAEAGSINGEWLIDVDSASFENDNRDFVLADGKFDCNSCIPPYSTTANGEWQSVDRPGVDSVKVEVVDDNTVKIASRLGDKDLGNSTWTVSADGKTANTTFTDLSGDEPVNGSGSFTRTAAGPEGSHAMSGKWSSNGVDNVDEAGLKFSVNVDGDQYSSSGNGSSFTATLGGEPVAIEGSNSNVMVAVERIGDNGFRETYSRDGEELSVNEITVSGDRLSAVSTDSRDGSVVRYSARRQ</sequence>
<dbReference type="Proteomes" id="UP001215827">
    <property type="component" value="Chromosome"/>
</dbReference>
<feature type="chain" id="PRO_5045229724" description="Lipocalin-like domain-containing protein" evidence="2">
    <location>
        <begin position="20"/>
        <end position="267"/>
    </location>
</feature>